<dbReference type="InterPro" id="IPR020841">
    <property type="entry name" value="PKS_Beta-ketoAc_synthase_dom"/>
</dbReference>
<dbReference type="InterPro" id="IPR016039">
    <property type="entry name" value="Thiolase-like"/>
</dbReference>
<dbReference type="OrthoDB" id="9765680at2"/>
<evidence type="ECO:0000259" key="6">
    <source>
        <dbReference type="PROSITE" id="PS52004"/>
    </source>
</evidence>
<organism evidence="9 10">
    <name type="scientific">Paenibacillus chitinolyticus</name>
    <dbReference type="NCBI Taxonomy" id="79263"/>
    <lineage>
        <taxon>Bacteria</taxon>
        <taxon>Bacillati</taxon>
        <taxon>Bacillota</taxon>
        <taxon>Bacilli</taxon>
        <taxon>Bacillales</taxon>
        <taxon>Paenibacillaceae</taxon>
        <taxon>Paenibacillus</taxon>
    </lineage>
</organism>
<dbReference type="Pfam" id="PF14765">
    <property type="entry name" value="PS-DH"/>
    <property type="match status" value="1"/>
</dbReference>
<evidence type="ECO:0000259" key="7">
    <source>
        <dbReference type="PROSITE" id="PS52019"/>
    </source>
</evidence>
<dbReference type="InterPro" id="IPR049900">
    <property type="entry name" value="PKS_mFAS_DH"/>
</dbReference>
<gene>
    <name evidence="8" type="ORF">M5X16_18285</name>
    <name evidence="9" type="ORF">PC41400_13845</name>
</gene>
<dbReference type="Pfam" id="PF08659">
    <property type="entry name" value="KR"/>
    <property type="match status" value="1"/>
</dbReference>
<evidence type="ECO:0000256" key="2">
    <source>
        <dbReference type="ARBA" id="ARBA00022553"/>
    </source>
</evidence>
<dbReference type="PANTHER" id="PTHR43775:SF37">
    <property type="entry name" value="SI:DKEY-61P9.11"/>
    <property type="match status" value="1"/>
</dbReference>
<feature type="active site" description="Proton acceptor; for dehydratase activity" evidence="4">
    <location>
        <position position="678"/>
    </location>
</feature>
<dbReference type="Pfam" id="PF21394">
    <property type="entry name" value="Beta-ketacyl_N"/>
    <property type="match status" value="1"/>
</dbReference>
<evidence type="ECO:0000259" key="5">
    <source>
        <dbReference type="PROSITE" id="PS50075"/>
    </source>
</evidence>
<dbReference type="Pfam" id="PF02801">
    <property type="entry name" value="Ketoacyl-synt_C"/>
    <property type="match status" value="1"/>
</dbReference>
<dbReference type="Proteomes" id="UP000288943">
    <property type="component" value="Chromosome"/>
</dbReference>
<dbReference type="EMBL" id="CP026520">
    <property type="protein sequence ID" value="QAV18703.1"/>
    <property type="molecule type" value="Genomic_DNA"/>
</dbReference>
<dbReference type="InterPro" id="IPR013968">
    <property type="entry name" value="PKS_KR"/>
</dbReference>
<dbReference type="InterPro" id="IPR009081">
    <property type="entry name" value="PP-bd_ACP"/>
</dbReference>
<keyword evidence="3" id="KW-0808">Transferase</keyword>
<evidence type="ECO:0000256" key="4">
    <source>
        <dbReference type="PROSITE-ProRule" id="PRU01363"/>
    </source>
</evidence>
<dbReference type="SMART" id="SM00822">
    <property type="entry name" value="PKS_KR"/>
    <property type="match status" value="1"/>
</dbReference>
<dbReference type="SUPFAM" id="SSF51735">
    <property type="entry name" value="NAD(P)-binding Rossmann-fold domains"/>
    <property type="match status" value="2"/>
</dbReference>
<dbReference type="InterPro" id="IPR049552">
    <property type="entry name" value="PKS_DH_N"/>
</dbReference>
<dbReference type="Pfam" id="PF21089">
    <property type="entry name" value="PKS_DH_N"/>
    <property type="match status" value="1"/>
</dbReference>
<dbReference type="InterPro" id="IPR036736">
    <property type="entry name" value="ACP-like_sf"/>
</dbReference>
<name>A0A410WWI7_9BACL</name>
<dbReference type="GO" id="GO:0006633">
    <property type="term" value="P:fatty acid biosynthetic process"/>
    <property type="evidence" value="ECO:0007669"/>
    <property type="project" value="TreeGrafter"/>
</dbReference>
<proteinExistence type="predicted"/>
<evidence type="ECO:0000256" key="1">
    <source>
        <dbReference type="ARBA" id="ARBA00022450"/>
    </source>
</evidence>
<keyword evidence="11" id="KW-1185">Reference proteome</keyword>
<evidence type="ECO:0000313" key="11">
    <source>
        <dbReference type="Proteomes" id="UP001527202"/>
    </source>
</evidence>
<dbReference type="SMART" id="SM00825">
    <property type="entry name" value="PKS_KS"/>
    <property type="match status" value="1"/>
</dbReference>
<dbReference type="EMBL" id="JAMDMJ010000023">
    <property type="protein sequence ID" value="MCY9597716.1"/>
    <property type="molecule type" value="Genomic_DNA"/>
</dbReference>
<evidence type="ECO:0000313" key="10">
    <source>
        <dbReference type="Proteomes" id="UP000288943"/>
    </source>
</evidence>
<feature type="domain" description="Carrier" evidence="5">
    <location>
        <begin position="1440"/>
        <end position="1515"/>
    </location>
</feature>
<reference evidence="9 10" key="1">
    <citation type="submission" date="2018-01" db="EMBL/GenBank/DDBJ databases">
        <title>The whole genome sequencing and assembly of Paenibacillus chitinolyticus KCCM 41400 strain.</title>
        <authorList>
            <person name="Kim J.-Y."/>
            <person name="Park M.-K."/>
            <person name="Lee Y.-J."/>
            <person name="Yi H."/>
            <person name="Bahn Y.-S."/>
            <person name="Kim J.F."/>
            <person name="Lee D.-W."/>
        </authorList>
    </citation>
    <scope>NUCLEOTIDE SEQUENCE [LARGE SCALE GENOMIC DNA]</scope>
    <source>
        <strain evidence="9 10">KCCM 41400</strain>
    </source>
</reference>
<dbReference type="InterPro" id="IPR014030">
    <property type="entry name" value="Ketoacyl_synth_N"/>
</dbReference>
<feature type="domain" description="Ketosynthase family 3 (KS3)" evidence="6">
    <location>
        <begin position="23"/>
        <end position="450"/>
    </location>
</feature>
<dbReference type="InterPro" id="IPR036291">
    <property type="entry name" value="NAD(P)-bd_dom_sf"/>
</dbReference>
<evidence type="ECO:0000313" key="8">
    <source>
        <dbReference type="EMBL" id="MCY9597716.1"/>
    </source>
</evidence>
<dbReference type="Gene3D" id="1.10.1240.100">
    <property type="match status" value="1"/>
</dbReference>
<reference evidence="8 11" key="2">
    <citation type="submission" date="2022-05" db="EMBL/GenBank/DDBJ databases">
        <title>Genome Sequencing of Bee-Associated Microbes.</title>
        <authorList>
            <person name="Dunlap C."/>
        </authorList>
    </citation>
    <scope>NUCLEOTIDE SEQUENCE [LARGE SCALE GENOMIC DNA]</scope>
    <source>
        <strain evidence="8 11">NRRL B-23120</strain>
    </source>
</reference>
<dbReference type="Gene3D" id="3.10.129.110">
    <property type="entry name" value="Polyketide synthase dehydratase"/>
    <property type="match status" value="1"/>
</dbReference>
<dbReference type="Pfam" id="PF00109">
    <property type="entry name" value="ketoacyl-synt"/>
    <property type="match status" value="1"/>
</dbReference>
<dbReference type="GeneID" id="95375893"/>
<dbReference type="SUPFAM" id="SSF47336">
    <property type="entry name" value="ACP-like"/>
    <property type="match status" value="1"/>
</dbReference>
<feature type="domain" description="PKS/mFAS DH" evidence="7">
    <location>
        <begin position="647"/>
        <end position="924"/>
    </location>
</feature>
<dbReference type="Gene3D" id="3.40.47.10">
    <property type="match status" value="1"/>
</dbReference>
<dbReference type="InterPro" id="IPR057326">
    <property type="entry name" value="KR_dom"/>
</dbReference>
<dbReference type="InterPro" id="IPR049490">
    <property type="entry name" value="C883_1060-like_KR_N"/>
</dbReference>
<dbReference type="PROSITE" id="PS52019">
    <property type="entry name" value="PKS_MFAS_DH"/>
    <property type="match status" value="1"/>
</dbReference>
<dbReference type="Gene3D" id="1.10.1200.10">
    <property type="entry name" value="ACP-like"/>
    <property type="match status" value="1"/>
</dbReference>
<feature type="active site" description="Proton donor; for dehydratase activity" evidence="4">
    <location>
        <position position="844"/>
    </location>
</feature>
<keyword evidence="1" id="KW-0596">Phosphopantetheine</keyword>
<dbReference type="Pfam" id="PF00550">
    <property type="entry name" value="PP-binding"/>
    <property type="match status" value="1"/>
</dbReference>
<dbReference type="InterPro" id="IPR050091">
    <property type="entry name" value="PKS_NRPS_Biosynth_Enz"/>
</dbReference>
<sequence>MDLNMIKQIPYSLSDSDCHEPSAQDIAIIGLHAKVGKANNVNEFWEYIRDGMDLITDFPQQRYQDAVRSYQCMQQKEMPEGLGQCAYMERIDLFDPSVFNISPREAEFMDPAQRMFLESAWTALEDAGYGGGCLKGSPTGVFLGYTSPPDSYRSLLKESDAHTYGISVSGNVDAIIASRISYLLNLKGPAVNIDTTCSSSLVAVHMACEQIINGSITMAIAGSVRFRLTPAPQVIENKMGIESSSSRTKTFNYDADGTGTGEGVICFILKSLRDAVRDRDNIYAVIKGGSINQDGASIGITAPNAEAQDSVIRSAWKDARINPETISYIEAHGTATKLGDPVEINGIERAFSRVTDKKQFCAIGSVKSNVGHLDSAAGAVGLLKAVLMLKHKQLPPTLHFTAPNQKINFSSSPLYVNDKLRYWEPTHYPRRCGVSSFGMSGTNCHLVLEEAPQVESVIDSPKQSRIFTVSAKDEQTVRRYIELYKQHLTQMPNCNLDDLCYTANVGRVHFECRFAMILHSPDDLFAISFTQHANDNRYVFGEHKITDSDITDGYIHRDTVQLLSQKAADITQQIIHEPDEGHHKELLNELIALYVQGAAIDWEQLYGKEERRKLSIPTYPFDHKRYWVSLPSRQEKELFESRKENLHPLVHTCVLDTHRMHVYMTKMNVEQCWELKCHMINGVHVLPGTVFFEMAVFVSTRYLKHAQFDIENLLYCVPFACGRDETRTIHTIIREEHDVITVNCFSKNDKEVEWIHHLEVSVRTRKHASPKNRSIDITSIIARCEVMDKHTSLAPKSIVEITGNKWNNLSALYKNDKELLLCFSVDKTLLAEVDQYILFPSLLDPAINSGNLIINDVFLPFSCEQARFYQPLPPRMYSYIKLKEQERVTQEFAAFDVTLLDEDFHVIGELNNYVIKKIHDEENFMKSSQQQYRTTHWIACSDPIDKTVNVVKEDDCILIMYRRGQLNSSLMLEIRQYFGKRIIAVELNETCDFDTILSSLAKENIKYIVHIASLIHEEMQSVSQVITEMELLFESTFNLIKALLNQDVRHSINLVIFTSNATKVTGEEERIQPLSYGLSGMVNTIGREYANIKTRVIDIDNDTSADVLIEDMLSNELLHAVSYRKNVKYMQQLNNVTHGTTLDDEQMTLVDNGVYIITGGLGGMGLAISQYLFRLNPTIHIVLLNRTYSRDTFSLLSEPLDPTLRKKLEQVQSLWSQGYSLDIMQVDIADYVQMDDALQQLRDAHGAIRGVIHAAGIAGDGFIMNKTWHTYESVLRPKIAGTWVLHELTRDDPLSFFVMCSSYASIFGAAGQSDYVAANAFLDSFSYYRRTLGLPSLTINWTGWRESGMAVVSGIREEGVYVRFLNDEEGAAAFWHALKTKLPQVLIGDIDYKALEIEHDNLIISLFENGSNHRGNDQSHWSKGTSLEDKEIVVIGKSMSDITDIERNVIYAWSQTLGKDQVDIYAKFFESGGNSLLAAYLQKELDKFYPGIIVITDMFVYSTVVEIAQYIEAKTMKSDKITVKKESSNNIQDMVDQFVSGDMDMEQVLALLDKDN</sequence>
<dbReference type="GO" id="GO:0004312">
    <property type="term" value="F:fatty acid synthase activity"/>
    <property type="evidence" value="ECO:0007669"/>
    <property type="project" value="TreeGrafter"/>
</dbReference>
<dbReference type="Pfam" id="PF22621">
    <property type="entry name" value="CurL-like_PKS_C"/>
    <property type="match status" value="1"/>
</dbReference>
<feature type="region of interest" description="N-terminal hotdog fold" evidence="4">
    <location>
        <begin position="647"/>
        <end position="769"/>
    </location>
</feature>
<dbReference type="PROSITE" id="PS50075">
    <property type="entry name" value="CARRIER"/>
    <property type="match status" value="1"/>
</dbReference>
<dbReference type="Proteomes" id="UP001527202">
    <property type="component" value="Unassembled WGS sequence"/>
</dbReference>
<dbReference type="PROSITE" id="PS52004">
    <property type="entry name" value="KS3_2"/>
    <property type="match status" value="1"/>
</dbReference>
<protein>
    <submittedName>
        <fullName evidence="9">KR domain-containing protein</fullName>
    </submittedName>
    <submittedName>
        <fullName evidence="8">SDR family NAD(P)-dependent oxidoreductase</fullName>
    </submittedName>
</protein>
<keyword evidence="2" id="KW-0597">Phosphoprotein</keyword>
<dbReference type="InterPro" id="IPR014031">
    <property type="entry name" value="Ketoacyl_synth_C"/>
</dbReference>
<dbReference type="RefSeq" id="WP_042227891.1">
    <property type="nucleotide sequence ID" value="NZ_CP026520.1"/>
</dbReference>
<feature type="region of interest" description="C-terminal hotdog fold" evidence="4">
    <location>
        <begin position="785"/>
        <end position="924"/>
    </location>
</feature>
<dbReference type="SUPFAM" id="SSF53901">
    <property type="entry name" value="Thiolase-like"/>
    <property type="match status" value="1"/>
</dbReference>
<evidence type="ECO:0000313" key="9">
    <source>
        <dbReference type="EMBL" id="QAV18703.1"/>
    </source>
</evidence>
<dbReference type="InterPro" id="IPR042104">
    <property type="entry name" value="PKS_dehydratase_sf"/>
</dbReference>
<dbReference type="PANTHER" id="PTHR43775">
    <property type="entry name" value="FATTY ACID SYNTHASE"/>
    <property type="match status" value="1"/>
</dbReference>
<dbReference type="Gene3D" id="3.40.50.720">
    <property type="entry name" value="NAD(P)-binding Rossmann-like Domain"/>
    <property type="match status" value="1"/>
</dbReference>
<evidence type="ECO:0000256" key="3">
    <source>
        <dbReference type="ARBA" id="ARBA00022679"/>
    </source>
</evidence>
<dbReference type="InterPro" id="IPR049551">
    <property type="entry name" value="PKS_DH_C"/>
</dbReference>
<dbReference type="KEGG" id="pchi:PC41400_13845"/>
<dbReference type="CDD" id="cd08953">
    <property type="entry name" value="KR_2_SDR_x"/>
    <property type="match status" value="1"/>
</dbReference>
<accession>A0A410WWI7</accession>
<dbReference type="CDD" id="cd00833">
    <property type="entry name" value="PKS"/>
    <property type="match status" value="1"/>
</dbReference>